<evidence type="ECO:0000313" key="6">
    <source>
        <dbReference type="EMBL" id="MBO3663670.1"/>
    </source>
</evidence>
<comment type="cofactor">
    <cofactor evidence="1">
        <name>Mg(2+)</name>
        <dbReference type="ChEBI" id="CHEBI:18420"/>
    </cofactor>
</comment>
<name>A0A939QN19_9MICO</name>
<feature type="domain" description="Nudix hydrolase" evidence="5">
    <location>
        <begin position="19"/>
        <end position="149"/>
    </location>
</feature>
<dbReference type="RefSeq" id="WP_208502991.1">
    <property type="nucleotide sequence ID" value="NZ_JAGFOA010000003.1"/>
</dbReference>
<dbReference type="Pfam" id="PF00293">
    <property type="entry name" value="NUDIX"/>
    <property type="match status" value="1"/>
</dbReference>
<dbReference type="InterPro" id="IPR020476">
    <property type="entry name" value="Nudix_hydrolase"/>
</dbReference>
<gene>
    <name evidence="6" type="ORF">J5V96_09095</name>
</gene>
<dbReference type="InterPro" id="IPR000086">
    <property type="entry name" value="NUDIX_hydrolase_dom"/>
</dbReference>
<dbReference type="AlphaFoldDB" id="A0A939QN19"/>
<accession>A0A939QN19</accession>
<evidence type="ECO:0000256" key="3">
    <source>
        <dbReference type="ARBA" id="ARBA00022801"/>
    </source>
</evidence>
<evidence type="ECO:0000256" key="2">
    <source>
        <dbReference type="ARBA" id="ARBA00005582"/>
    </source>
</evidence>
<evidence type="ECO:0000313" key="7">
    <source>
        <dbReference type="Proteomes" id="UP000680132"/>
    </source>
</evidence>
<dbReference type="EMBL" id="JAGFOA010000003">
    <property type="protein sequence ID" value="MBO3663670.1"/>
    <property type="molecule type" value="Genomic_DNA"/>
</dbReference>
<organism evidence="6 7">
    <name type="scientific">Microbacterium stercoris</name>
    <dbReference type="NCBI Taxonomy" id="2820289"/>
    <lineage>
        <taxon>Bacteria</taxon>
        <taxon>Bacillati</taxon>
        <taxon>Actinomycetota</taxon>
        <taxon>Actinomycetes</taxon>
        <taxon>Micrococcales</taxon>
        <taxon>Microbacteriaceae</taxon>
        <taxon>Microbacterium</taxon>
    </lineage>
</organism>
<protein>
    <submittedName>
        <fullName evidence="6">NUDIX domain-containing protein</fullName>
    </submittedName>
</protein>
<comment type="similarity">
    <text evidence="2 4">Belongs to the Nudix hydrolase family.</text>
</comment>
<dbReference type="SUPFAM" id="SSF55811">
    <property type="entry name" value="Nudix"/>
    <property type="match status" value="1"/>
</dbReference>
<reference evidence="6" key="1">
    <citation type="submission" date="2021-03" db="EMBL/GenBank/DDBJ databases">
        <title>Microbacterium sp. nov., a novel actinobacterium isolated from cow dung.</title>
        <authorList>
            <person name="Zhang L."/>
        </authorList>
    </citation>
    <scope>NUCLEOTIDE SEQUENCE</scope>
    <source>
        <strain evidence="6">NEAU-LLB</strain>
    </source>
</reference>
<proteinExistence type="inferred from homology"/>
<dbReference type="GO" id="GO:0016787">
    <property type="term" value="F:hydrolase activity"/>
    <property type="evidence" value="ECO:0007669"/>
    <property type="project" value="UniProtKB-KW"/>
</dbReference>
<evidence type="ECO:0000256" key="1">
    <source>
        <dbReference type="ARBA" id="ARBA00001946"/>
    </source>
</evidence>
<evidence type="ECO:0000259" key="5">
    <source>
        <dbReference type="PROSITE" id="PS51462"/>
    </source>
</evidence>
<sequence length="156" mass="17253">MPMSPYVRSIRRRIGHDLLLLPGVTAVIRRGDAFLLARQRDTERWSLIGGAIEPGEDPREAVEREVREELGVAPRILGVIGAYGGAQLQTVLPNGDEVGYVTTAYLCAVPTAEFALEEQELLEVGWFTHAEALALPRHEWIDRVLADADSRGVRLV</sequence>
<dbReference type="PANTHER" id="PTHR43046">
    <property type="entry name" value="GDP-MANNOSE MANNOSYL HYDROLASE"/>
    <property type="match status" value="1"/>
</dbReference>
<keyword evidence="7" id="KW-1185">Reference proteome</keyword>
<dbReference type="Gene3D" id="3.90.79.10">
    <property type="entry name" value="Nucleoside Triphosphate Pyrophosphohydrolase"/>
    <property type="match status" value="1"/>
</dbReference>
<dbReference type="PRINTS" id="PR00502">
    <property type="entry name" value="NUDIXFAMILY"/>
</dbReference>
<dbReference type="InterPro" id="IPR015797">
    <property type="entry name" value="NUDIX_hydrolase-like_dom_sf"/>
</dbReference>
<dbReference type="PROSITE" id="PS00893">
    <property type="entry name" value="NUDIX_BOX"/>
    <property type="match status" value="1"/>
</dbReference>
<keyword evidence="3 4" id="KW-0378">Hydrolase</keyword>
<dbReference type="InterPro" id="IPR020084">
    <property type="entry name" value="NUDIX_hydrolase_CS"/>
</dbReference>
<dbReference type="Proteomes" id="UP000680132">
    <property type="component" value="Unassembled WGS sequence"/>
</dbReference>
<comment type="caution">
    <text evidence="6">The sequence shown here is derived from an EMBL/GenBank/DDBJ whole genome shotgun (WGS) entry which is preliminary data.</text>
</comment>
<dbReference type="PROSITE" id="PS51462">
    <property type="entry name" value="NUDIX"/>
    <property type="match status" value="1"/>
</dbReference>
<dbReference type="PANTHER" id="PTHR43046:SF2">
    <property type="entry name" value="8-OXO-DGTP DIPHOSPHATASE-RELATED"/>
    <property type="match status" value="1"/>
</dbReference>
<evidence type="ECO:0000256" key="4">
    <source>
        <dbReference type="RuleBase" id="RU003476"/>
    </source>
</evidence>